<sequence>MAVFTSSPLALEPAWIDHNGHLNMAFYSVLFDRGVDQVWDDFGLGLDYVKTSGMTTFAAEFHVRYVRELKLGDLVTSTFQILDHDAKRVHSFQELRHVDGWLAATGETLHLSIDQSGPRVAAFPDDVQARIAAMAQDHADLPHPDGAGRRIGLRQGA</sequence>
<dbReference type="Gene3D" id="3.10.129.10">
    <property type="entry name" value="Hotdog Thioesterase"/>
    <property type="match status" value="1"/>
</dbReference>
<evidence type="ECO:0000313" key="2">
    <source>
        <dbReference type="EMBL" id="TMV12784.1"/>
    </source>
</evidence>
<dbReference type="PANTHER" id="PTHR31793:SF2">
    <property type="entry name" value="BLR1345 PROTEIN"/>
    <property type="match status" value="1"/>
</dbReference>
<dbReference type="Pfam" id="PF13279">
    <property type="entry name" value="4HBT_2"/>
    <property type="match status" value="1"/>
</dbReference>
<dbReference type="EMBL" id="VCPC01000002">
    <property type="protein sequence ID" value="TMV12784.1"/>
    <property type="molecule type" value="Genomic_DNA"/>
</dbReference>
<dbReference type="InterPro" id="IPR029069">
    <property type="entry name" value="HotDog_dom_sf"/>
</dbReference>
<comment type="caution">
    <text evidence="2">The sequence shown here is derived from an EMBL/GenBank/DDBJ whole genome shotgun (WGS) entry which is preliminary data.</text>
</comment>
<protein>
    <submittedName>
        <fullName evidence="2">Thioesterase</fullName>
    </submittedName>
</protein>
<proteinExistence type="predicted"/>
<dbReference type="InterPro" id="IPR050563">
    <property type="entry name" value="4-hydroxybenzoyl-CoA_TE"/>
</dbReference>
<accession>A0ABY2XA64</accession>
<dbReference type="SUPFAM" id="SSF54637">
    <property type="entry name" value="Thioesterase/thiol ester dehydrase-isomerase"/>
    <property type="match status" value="1"/>
</dbReference>
<organism evidence="2 3">
    <name type="scientific">Arenibacterium halophilum</name>
    <dbReference type="NCBI Taxonomy" id="2583821"/>
    <lineage>
        <taxon>Bacteria</taxon>
        <taxon>Pseudomonadati</taxon>
        <taxon>Pseudomonadota</taxon>
        <taxon>Alphaproteobacteria</taxon>
        <taxon>Rhodobacterales</taxon>
        <taxon>Paracoccaceae</taxon>
        <taxon>Arenibacterium</taxon>
    </lineage>
</organism>
<reference evidence="2 3" key="1">
    <citation type="submission" date="2019-05" db="EMBL/GenBank/DDBJ databases">
        <title>Marivita sp. nov. isolated from sea sediment.</title>
        <authorList>
            <person name="Kim W."/>
        </authorList>
    </citation>
    <scope>NUCLEOTIDE SEQUENCE [LARGE SCALE GENOMIC DNA]</scope>
    <source>
        <strain evidence="2 3">CAU 1492</strain>
    </source>
</reference>
<name>A0ABY2XA64_9RHOB</name>
<dbReference type="CDD" id="cd00586">
    <property type="entry name" value="4HBT"/>
    <property type="match status" value="1"/>
</dbReference>
<feature type="region of interest" description="Disordered" evidence="1">
    <location>
        <begin position="136"/>
        <end position="157"/>
    </location>
</feature>
<feature type="compositionally biased region" description="Basic and acidic residues" evidence="1">
    <location>
        <begin position="137"/>
        <end position="148"/>
    </location>
</feature>
<dbReference type="Proteomes" id="UP001191082">
    <property type="component" value="Unassembled WGS sequence"/>
</dbReference>
<keyword evidence="3" id="KW-1185">Reference proteome</keyword>
<gene>
    <name evidence="2" type="ORF">FGK64_08240</name>
</gene>
<evidence type="ECO:0000256" key="1">
    <source>
        <dbReference type="SAM" id="MobiDB-lite"/>
    </source>
</evidence>
<evidence type="ECO:0000313" key="3">
    <source>
        <dbReference type="Proteomes" id="UP001191082"/>
    </source>
</evidence>
<dbReference type="PANTHER" id="PTHR31793">
    <property type="entry name" value="4-HYDROXYBENZOYL-COA THIOESTERASE FAMILY MEMBER"/>
    <property type="match status" value="1"/>
</dbReference>
<dbReference type="RefSeq" id="WP_138863339.1">
    <property type="nucleotide sequence ID" value="NZ_VCPC01000002.1"/>
</dbReference>